<dbReference type="GO" id="GO:0009396">
    <property type="term" value="P:folic acid-containing compound biosynthetic process"/>
    <property type="evidence" value="ECO:0007669"/>
    <property type="project" value="InterPro"/>
</dbReference>
<dbReference type="InterPro" id="IPR043131">
    <property type="entry name" value="BCAT-like_N"/>
</dbReference>
<feature type="domain" description="Chorismate-utilising enzyme C-terminal" evidence="1">
    <location>
        <begin position="139"/>
        <end position="415"/>
    </location>
</feature>
<dbReference type="PRINTS" id="PR00095">
    <property type="entry name" value="ANTSNTHASEI"/>
</dbReference>
<dbReference type="Gene3D" id="3.60.120.10">
    <property type="entry name" value="Anthranilate synthase"/>
    <property type="match status" value="1"/>
</dbReference>
<protein>
    <submittedName>
        <fullName evidence="2">Aminodeoxychorismate synthase component I</fullName>
        <ecNumber evidence="2">2.6.1.85</ecNumber>
    </submittedName>
</protein>
<dbReference type="AlphaFoldDB" id="A0A7Z2JEN9"/>
<reference evidence="2 3" key="1">
    <citation type="submission" date="2019-12" db="EMBL/GenBank/DDBJ databases">
        <title>Paraburkholderia acidiphila 7Q-K02 sp. nov and Paraburkholderia acidisoli DHF22 sp. nov., two strains isolated from forest soil.</title>
        <authorList>
            <person name="Gao Z."/>
            <person name="Qiu L."/>
        </authorList>
    </citation>
    <scope>NUCLEOTIDE SEQUENCE [LARGE SCALE GENOMIC DNA]</scope>
    <source>
        <strain evidence="2 3">DHF22</strain>
    </source>
</reference>
<gene>
    <name evidence="2" type="primary">pabB</name>
    <name evidence="2" type="ORF">FAZ98_02415</name>
</gene>
<dbReference type="Pfam" id="PF00425">
    <property type="entry name" value="Chorismate_bind"/>
    <property type="match status" value="1"/>
</dbReference>
<proteinExistence type="predicted"/>
<dbReference type="GO" id="GO:0000162">
    <property type="term" value="P:L-tryptophan biosynthetic process"/>
    <property type="evidence" value="ECO:0007669"/>
    <property type="project" value="TreeGrafter"/>
</dbReference>
<dbReference type="Gene3D" id="3.30.470.10">
    <property type="match status" value="1"/>
</dbReference>
<dbReference type="OrthoDB" id="9803598at2"/>
<dbReference type="Pfam" id="PF01063">
    <property type="entry name" value="Aminotran_4"/>
    <property type="match status" value="1"/>
</dbReference>
<dbReference type="EC" id="2.6.1.85" evidence="2"/>
<dbReference type="Proteomes" id="UP000433577">
    <property type="component" value="Chromosome 1"/>
</dbReference>
<dbReference type="KEGG" id="pacs:FAZ98_02415"/>
<dbReference type="InterPro" id="IPR036038">
    <property type="entry name" value="Aminotransferase-like"/>
</dbReference>
<dbReference type="SUPFAM" id="SSF56752">
    <property type="entry name" value="D-aminoacid aminotransferase-like PLP-dependent enzymes"/>
    <property type="match status" value="1"/>
</dbReference>
<dbReference type="GO" id="GO:0046820">
    <property type="term" value="F:4-amino-4-deoxychorismate synthase activity"/>
    <property type="evidence" value="ECO:0007669"/>
    <property type="project" value="UniProtKB-EC"/>
</dbReference>
<dbReference type="SUPFAM" id="SSF56322">
    <property type="entry name" value="ADC synthase"/>
    <property type="match status" value="1"/>
</dbReference>
<sequence length="642" mass="69620">MAVENSGAVFALLDDGDSTAARRSSRLYTGFVREVACTHAADLEAVCAQVNAEFRTAAGATRHALVIGDYEFGRALEFAQQDIAQSPETQPGHAALRFLLFERCEKLSRDEADAWLAAQEGREQPAPAGVANLTPGVTRERFERDIAAVQDALRAGESYQINYTYRLGFEAFGAPLALYRRLRERQRVRYGALIALPGDRWVLSCSPELFVEKRGDTLRARPMKGTAARSADAREDAAAARFLANDPKNRAENVMIVDLLRNDLARVAVTGSVRVPALFSVEPYASVWQMTSTVEARARKGMTFAAAMRALFPCGSITGAPKHRTMELIEALEHAPRGLYTGTIGWLDAPAGDDACGDFCLSVVIRTLTLDASRSKYEATDDTTHDTTRRGEMGVGAGIVLDSVAADEYEECRLKARFLTAADPGIECFETMYATRALGVRHLDRHLARLAASAAWFGFACDVEAIRARIDETCAAFDIGDEHAPHRVRLALGKSGAIALTSAPLAPLAGVEVGVLFASDHGFAPVASGDALLLRKTTRRAEFDRAWREAEAQGGFDMLFFNERGELTEGGRSNVFVKLNGAWFTPPLASGVLPGVMRGVLLDDASFAATERVLTRDDVLNAEALLLTNALRGAVRAKLICR</sequence>
<keyword evidence="2" id="KW-0032">Aminotransferase</keyword>
<organism evidence="2 3">
    <name type="scientific">Paraburkholderia acidisoli</name>
    <dbReference type="NCBI Taxonomy" id="2571748"/>
    <lineage>
        <taxon>Bacteria</taxon>
        <taxon>Pseudomonadati</taxon>
        <taxon>Pseudomonadota</taxon>
        <taxon>Betaproteobacteria</taxon>
        <taxon>Burkholderiales</taxon>
        <taxon>Burkholderiaceae</taxon>
        <taxon>Paraburkholderia</taxon>
    </lineage>
</organism>
<dbReference type="InterPro" id="IPR043132">
    <property type="entry name" value="BCAT-like_C"/>
</dbReference>
<dbReference type="PANTHER" id="PTHR11236">
    <property type="entry name" value="AMINOBENZOATE/ANTHRANILATE SYNTHASE"/>
    <property type="match status" value="1"/>
</dbReference>
<dbReference type="InterPro" id="IPR001544">
    <property type="entry name" value="Aminotrans_IV"/>
</dbReference>
<evidence type="ECO:0000313" key="3">
    <source>
        <dbReference type="Proteomes" id="UP000433577"/>
    </source>
</evidence>
<keyword evidence="2" id="KW-0808">Transferase</keyword>
<dbReference type="Gene3D" id="3.20.10.10">
    <property type="entry name" value="D-amino Acid Aminotransferase, subunit A, domain 2"/>
    <property type="match status" value="1"/>
</dbReference>
<evidence type="ECO:0000313" key="2">
    <source>
        <dbReference type="EMBL" id="QGZ60684.1"/>
    </source>
</evidence>
<dbReference type="PANTHER" id="PTHR11236:SF50">
    <property type="entry name" value="AMINODEOXYCHORISMATE SYNTHASE COMPONENT 1"/>
    <property type="match status" value="1"/>
</dbReference>
<dbReference type="InterPro" id="IPR019999">
    <property type="entry name" value="Anth_synth_I-like"/>
</dbReference>
<dbReference type="InterPro" id="IPR005801">
    <property type="entry name" value="ADC_synthase"/>
</dbReference>
<evidence type="ECO:0000259" key="1">
    <source>
        <dbReference type="Pfam" id="PF00425"/>
    </source>
</evidence>
<dbReference type="InterPro" id="IPR005802">
    <property type="entry name" value="ADC_synth_comp_1"/>
</dbReference>
<dbReference type="NCBIfam" id="TIGR00553">
    <property type="entry name" value="pabB"/>
    <property type="match status" value="1"/>
</dbReference>
<keyword evidence="3" id="KW-1185">Reference proteome</keyword>
<dbReference type="InterPro" id="IPR015890">
    <property type="entry name" value="Chorismate_C"/>
</dbReference>
<name>A0A7Z2JEN9_9BURK</name>
<dbReference type="RefSeq" id="WP_158948442.1">
    <property type="nucleotide sequence ID" value="NZ_CP046913.1"/>
</dbReference>
<accession>A0A7Z2JEN9</accession>
<dbReference type="EMBL" id="CP046913">
    <property type="protein sequence ID" value="QGZ60684.1"/>
    <property type="molecule type" value="Genomic_DNA"/>
</dbReference>